<evidence type="ECO:0000256" key="1">
    <source>
        <dbReference type="ARBA" id="ARBA00004651"/>
    </source>
</evidence>
<dbReference type="InterPro" id="IPR011701">
    <property type="entry name" value="MFS"/>
</dbReference>
<proteinExistence type="predicted"/>
<dbReference type="CDD" id="cd06173">
    <property type="entry name" value="MFS_MefA_like"/>
    <property type="match status" value="1"/>
</dbReference>
<feature type="transmembrane region" description="Helical" evidence="7">
    <location>
        <begin position="222"/>
        <end position="244"/>
    </location>
</feature>
<feature type="compositionally biased region" description="Low complexity" evidence="6">
    <location>
        <begin position="368"/>
        <end position="384"/>
    </location>
</feature>
<sequence>MLPLVTLAVTGSPAAAGLVGALALAGRLVAAPVAGVLADRLPRKRMMISSLLVAAGAMTAIFVGLLADVATLGLLAAAAFVEGIAQSGYEAAGSGAIRRLLPADDQKALSRLEARNHAARLTGPLLGGVLYQLARWLPFLADVLSYLLAAALVATIRTDLTPERAERTSFRTDLKVGLRFVWRQPFLRFVTIWAAGINFTFGALVYYAILTAGRQGVPAASIGLILTIASVGGLSGALAAPMIFSRVRPTTVIVFASWAMVGLVVAMSQARQTWSYGLLFGLVFLLSPLLGVIFQSRVIALTPDELQGRVATVMGTVGEVLQTPAPLLAGVLVAWYSPGTVALVFAAVLALLATYTTASLRQLRAGAGATAGTDPDPAATAEATADPEEARR</sequence>
<comment type="subcellular location">
    <subcellularLocation>
        <location evidence="1">Cell membrane</location>
        <topology evidence="1">Multi-pass membrane protein</topology>
    </subcellularLocation>
</comment>
<evidence type="ECO:0000256" key="4">
    <source>
        <dbReference type="ARBA" id="ARBA00022989"/>
    </source>
</evidence>
<dbReference type="AlphaFoldDB" id="A0A1C4YAX4"/>
<keyword evidence="10" id="KW-1185">Reference proteome</keyword>
<evidence type="ECO:0000256" key="2">
    <source>
        <dbReference type="ARBA" id="ARBA00022475"/>
    </source>
</evidence>
<dbReference type="PANTHER" id="PTHR23513:SF6">
    <property type="entry name" value="MAJOR FACILITATOR SUPERFAMILY ASSOCIATED DOMAIN-CONTAINING PROTEIN"/>
    <property type="match status" value="1"/>
</dbReference>
<accession>A0A1C4YAX4</accession>
<feature type="transmembrane region" description="Helical" evidence="7">
    <location>
        <begin position="333"/>
        <end position="355"/>
    </location>
</feature>
<feature type="transmembrane region" description="Helical" evidence="7">
    <location>
        <begin position="274"/>
        <end position="294"/>
    </location>
</feature>
<organism evidence="9 10">
    <name type="scientific">Micromonospora matsumotoense</name>
    <dbReference type="NCBI Taxonomy" id="121616"/>
    <lineage>
        <taxon>Bacteria</taxon>
        <taxon>Bacillati</taxon>
        <taxon>Actinomycetota</taxon>
        <taxon>Actinomycetes</taxon>
        <taxon>Micromonosporales</taxon>
        <taxon>Micromonosporaceae</taxon>
        <taxon>Micromonospora</taxon>
    </lineage>
</organism>
<feature type="domain" description="Major facilitator superfamily (MFS) profile" evidence="8">
    <location>
        <begin position="1"/>
        <end position="364"/>
    </location>
</feature>
<reference evidence="10" key="1">
    <citation type="submission" date="2016-06" db="EMBL/GenBank/DDBJ databases">
        <authorList>
            <person name="Varghese N."/>
            <person name="Submissions Spin"/>
        </authorList>
    </citation>
    <scope>NUCLEOTIDE SEQUENCE [LARGE SCALE GENOMIC DNA]</scope>
    <source>
        <strain evidence="10">DSM 44100</strain>
    </source>
</reference>
<dbReference type="GO" id="GO:0005886">
    <property type="term" value="C:plasma membrane"/>
    <property type="evidence" value="ECO:0007669"/>
    <property type="project" value="UniProtKB-SubCell"/>
</dbReference>
<feature type="region of interest" description="Disordered" evidence="6">
    <location>
        <begin position="368"/>
        <end position="392"/>
    </location>
</feature>
<feature type="transmembrane region" description="Helical" evidence="7">
    <location>
        <begin position="250"/>
        <end position="267"/>
    </location>
</feature>
<gene>
    <name evidence="9" type="ORF">GA0070216_10631</name>
</gene>
<keyword evidence="3 7" id="KW-0812">Transmembrane</keyword>
<dbReference type="PROSITE" id="PS50850">
    <property type="entry name" value="MFS"/>
    <property type="match status" value="1"/>
</dbReference>
<feature type="transmembrane region" description="Helical" evidence="7">
    <location>
        <begin position="186"/>
        <end position="210"/>
    </location>
</feature>
<name>A0A1C4YAX4_9ACTN</name>
<evidence type="ECO:0000256" key="5">
    <source>
        <dbReference type="ARBA" id="ARBA00023136"/>
    </source>
</evidence>
<dbReference type="GO" id="GO:0022857">
    <property type="term" value="F:transmembrane transporter activity"/>
    <property type="evidence" value="ECO:0007669"/>
    <property type="project" value="InterPro"/>
</dbReference>
<protein>
    <submittedName>
        <fullName evidence="9">Predicted arabinose efflux permease, MFS family</fullName>
    </submittedName>
</protein>
<dbReference type="STRING" id="121616.GA0070216_10631"/>
<keyword evidence="5 7" id="KW-0472">Membrane</keyword>
<feature type="transmembrane region" description="Helical" evidence="7">
    <location>
        <begin position="46"/>
        <end position="67"/>
    </location>
</feature>
<dbReference type="Proteomes" id="UP000198797">
    <property type="component" value="Unassembled WGS sequence"/>
</dbReference>
<dbReference type="Gene3D" id="1.20.1250.20">
    <property type="entry name" value="MFS general substrate transporter like domains"/>
    <property type="match status" value="1"/>
</dbReference>
<evidence type="ECO:0000313" key="10">
    <source>
        <dbReference type="Proteomes" id="UP000198797"/>
    </source>
</evidence>
<dbReference type="SUPFAM" id="SSF103473">
    <property type="entry name" value="MFS general substrate transporter"/>
    <property type="match status" value="1"/>
</dbReference>
<evidence type="ECO:0000256" key="6">
    <source>
        <dbReference type="SAM" id="MobiDB-lite"/>
    </source>
</evidence>
<evidence type="ECO:0000259" key="8">
    <source>
        <dbReference type="PROSITE" id="PS50850"/>
    </source>
</evidence>
<keyword evidence="2" id="KW-1003">Cell membrane</keyword>
<evidence type="ECO:0000313" key="9">
    <source>
        <dbReference type="EMBL" id="SCF17796.1"/>
    </source>
</evidence>
<evidence type="ECO:0000256" key="7">
    <source>
        <dbReference type="SAM" id="Phobius"/>
    </source>
</evidence>
<dbReference type="EMBL" id="FMCU01000006">
    <property type="protein sequence ID" value="SCF17796.1"/>
    <property type="molecule type" value="Genomic_DNA"/>
</dbReference>
<dbReference type="InterPro" id="IPR036259">
    <property type="entry name" value="MFS_trans_sf"/>
</dbReference>
<dbReference type="InterPro" id="IPR020846">
    <property type="entry name" value="MFS_dom"/>
</dbReference>
<evidence type="ECO:0000256" key="3">
    <source>
        <dbReference type="ARBA" id="ARBA00022692"/>
    </source>
</evidence>
<dbReference type="PANTHER" id="PTHR23513">
    <property type="entry name" value="INTEGRAL MEMBRANE EFFLUX PROTEIN-RELATED"/>
    <property type="match status" value="1"/>
</dbReference>
<dbReference type="Pfam" id="PF07690">
    <property type="entry name" value="MFS_1"/>
    <property type="match status" value="1"/>
</dbReference>
<keyword evidence="4 7" id="KW-1133">Transmembrane helix</keyword>